<evidence type="ECO:0000313" key="4">
    <source>
        <dbReference type="Proteomes" id="UP000183766"/>
    </source>
</evidence>
<evidence type="ECO:0000259" key="2">
    <source>
        <dbReference type="Pfam" id="PF00534"/>
    </source>
</evidence>
<accession>A0A1I5CXU4</accession>
<dbReference type="Pfam" id="PF00534">
    <property type="entry name" value="Glycos_transf_1"/>
    <property type="match status" value="1"/>
</dbReference>
<name>A0A1I5CXU4_9BACE</name>
<organism evidence="3 4">
    <name type="scientific">Bacteroides xylanisolvens</name>
    <dbReference type="NCBI Taxonomy" id="371601"/>
    <lineage>
        <taxon>Bacteria</taxon>
        <taxon>Pseudomonadati</taxon>
        <taxon>Bacteroidota</taxon>
        <taxon>Bacteroidia</taxon>
        <taxon>Bacteroidales</taxon>
        <taxon>Bacteroidaceae</taxon>
        <taxon>Bacteroides</taxon>
    </lineage>
</organism>
<dbReference type="GO" id="GO:0009103">
    <property type="term" value="P:lipopolysaccharide biosynthetic process"/>
    <property type="evidence" value="ECO:0007669"/>
    <property type="project" value="TreeGrafter"/>
</dbReference>
<feature type="domain" description="Glycosyl transferase family 1" evidence="2">
    <location>
        <begin position="193"/>
        <end position="358"/>
    </location>
</feature>
<dbReference type="Proteomes" id="UP000183766">
    <property type="component" value="Unassembled WGS sequence"/>
</dbReference>
<dbReference type="EMBL" id="FOUM01000052">
    <property type="protein sequence ID" value="SFN91820.1"/>
    <property type="molecule type" value="Genomic_DNA"/>
</dbReference>
<dbReference type="PANTHER" id="PTHR46401">
    <property type="entry name" value="GLYCOSYLTRANSFERASE WBBK-RELATED"/>
    <property type="match status" value="1"/>
</dbReference>
<evidence type="ECO:0000313" key="3">
    <source>
        <dbReference type="EMBL" id="SFN91820.1"/>
    </source>
</evidence>
<protein>
    <submittedName>
        <fullName evidence="3">Glycosyltransferase involved in cell wall bisynthesis</fullName>
    </submittedName>
</protein>
<dbReference type="RefSeq" id="WP_074911282.1">
    <property type="nucleotide sequence ID" value="NZ_CP042282.1"/>
</dbReference>
<evidence type="ECO:0000256" key="1">
    <source>
        <dbReference type="ARBA" id="ARBA00022679"/>
    </source>
</evidence>
<reference evidence="3 4" key="1">
    <citation type="submission" date="2016-10" db="EMBL/GenBank/DDBJ databases">
        <authorList>
            <person name="de Groot N.N."/>
        </authorList>
    </citation>
    <scope>NUCLEOTIDE SEQUENCE [LARGE SCALE GENOMIC DNA]</scope>
    <source>
        <strain evidence="3 4">NLAE-zl-C202</strain>
    </source>
</reference>
<gene>
    <name evidence="3" type="ORF">SAMN05216250_15220</name>
</gene>
<sequence length="382" mass="43773">MELNIVMASGVVFPYGLATTKRRRYMVDYMNVQGVECHVLVLRHQVKSQNPLKGMYGDCDYIDISYLLNEGKIFQYYHQGKIFLKKWFNSDKKNVVVCDTKVEFWDYPIIRYAYSLGYKIVYDQVETDYNTKGTNNSIKTKIHFLLTGKVSRRAYKWSDGSFVISEALKEQNLKAYPPQKMCILPNSTPILEKTKKQFFSNPPTILYSGTFAKKDGVEYLLKAFLLVQKKGYSCRLIMTGKGQPSDMKVLELVKDNPDVQYKGMVSDRELVETLLNCDILTMTRENSKFSNYGFPFKLSESLATGNPVIATNVSDVGKYVKHMESVYLVQPECVEEIANGIIYYLENPQNALQIGQNGLNVMKKHFSIEGVGKKFIDFLVNI</sequence>
<dbReference type="InterPro" id="IPR001296">
    <property type="entry name" value="Glyco_trans_1"/>
</dbReference>
<keyword evidence="1 3" id="KW-0808">Transferase</keyword>
<dbReference type="SUPFAM" id="SSF53756">
    <property type="entry name" value="UDP-Glycosyltransferase/glycogen phosphorylase"/>
    <property type="match status" value="1"/>
</dbReference>
<proteinExistence type="predicted"/>
<dbReference type="AlphaFoldDB" id="A0A1I5CXU4"/>
<dbReference type="GO" id="GO:0016757">
    <property type="term" value="F:glycosyltransferase activity"/>
    <property type="evidence" value="ECO:0007669"/>
    <property type="project" value="InterPro"/>
</dbReference>
<dbReference type="Gene3D" id="3.40.50.2000">
    <property type="entry name" value="Glycogen Phosphorylase B"/>
    <property type="match status" value="2"/>
</dbReference>
<dbReference type="PANTHER" id="PTHR46401:SF2">
    <property type="entry name" value="GLYCOSYLTRANSFERASE WBBK-RELATED"/>
    <property type="match status" value="1"/>
</dbReference>
<dbReference type="CDD" id="cd03801">
    <property type="entry name" value="GT4_PimA-like"/>
    <property type="match status" value="1"/>
</dbReference>